<comment type="caution">
    <text evidence="2">The sequence shown here is derived from an EMBL/GenBank/DDBJ whole genome shotgun (WGS) entry which is preliminary data.</text>
</comment>
<protein>
    <submittedName>
        <fullName evidence="2">Uncharacterized protein</fullName>
    </submittedName>
</protein>
<accession>A0ABR1W3K3</accession>
<feature type="compositionally biased region" description="Polar residues" evidence="1">
    <location>
        <begin position="31"/>
        <end position="46"/>
    </location>
</feature>
<feature type="compositionally biased region" description="Basic and acidic residues" evidence="1">
    <location>
        <begin position="253"/>
        <end position="263"/>
    </location>
</feature>
<evidence type="ECO:0000256" key="1">
    <source>
        <dbReference type="SAM" id="MobiDB-lite"/>
    </source>
</evidence>
<proteinExistence type="predicted"/>
<feature type="region of interest" description="Disordered" evidence="1">
    <location>
        <begin position="23"/>
        <end position="48"/>
    </location>
</feature>
<dbReference type="Proteomes" id="UP001446871">
    <property type="component" value="Unassembled WGS sequence"/>
</dbReference>
<evidence type="ECO:0000313" key="2">
    <source>
        <dbReference type="EMBL" id="KAK8078012.1"/>
    </source>
</evidence>
<name>A0ABR1W3K3_9PEZI</name>
<evidence type="ECO:0000313" key="3">
    <source>
        <dbReference type="Proteomes" id="UP001446871"/>
    </source>
</evidence>
<gene>
    <name evidence="2" type="ORF">PG996_004182</name>
</gene>
<feature type="region of interest" description="Disordered" evidence="1">
    <location>
        <begin position="244"/>
        <end position="263"/>
    </location>
</feature>
<keyword evidence="3" id="KW-1185">Reference proteome</keyword>
<organism evidence="2 3">
    <name type="scientific">Apiospora saccharicola</name>
    <dbReference type="NCBI Taxonomy" id="335842"/>
    <lineage>
        <taxon>Eukaryota</taxon>
        <taxon>Fungi</taxon>
        <taxon>Dikarya</taxon>
        <taxon>Ascomycota</taxon>
        <taxon>Pezizomycotina</taxon>
        <taxon>Sordariomycetes</taxon>
        <taxon>Xylariomycetidae</taxon>
        <taxon>Amphisphaeriales</taxon>
        <taxon>Apiosporaceae</taxon>
        <taxon>Apiospora</taxon>
    </lineage>
</organism>
<reference evidence="2 3" key="1">
    <citation type="submission" date="2023-01" db="EMBL/GenBank/DDBJ databases">
        <title>Analysis of 21 Apiospora genomes using comparative genomics revels a genus with tremendous synthesis potential of carbohydrate active enzymes and secondary metabolites.</title>
        <authorList>
            <person name="Sorensen T."/>
        </authorList>
    </citation>
    <scope>NUCLEOTIDE SEQUENCE [LARGE SCALE GENOMIC DNA]</scope>
    <source>
        <strain evidence="2 3">CBS 83171</strain>
    </source>
</reference>
<sequence>MFTTVTLFSDKDTWQSTHRALEPGRTAELPGSQSGKGSAQQVQSGGSKRRYQLRDLGADFGVVLETKLPGTHSREDVIDQDANSFRVTSHPSLYSIHIRSLAPGIDSRADGRRTDYGLVRTDDGLLRTDDGIERTDGKRIQSPRRLILTPRSSDQGRPSHENMTPAQFVQPYNQGYIPCSIPYTGFIQVVNNQKPMTTTVSWPGGDLSNNNGNASKRASQRADVIRFRCTHDAEHGAVITRKRTRLSVSRSMPDPKRKLIERG</sequence>
<dbReference type="EMBL" id="JAQQWM010000002">
    <property type="protein sequence ID" value="KAK8078012.1"/>
    <property type="molecule type" value="Genomic_DNA"/>
</dbReference>